<keyword evidence="5 7" id="KW-0418">Kinase</keyword>
<dbReference type="GO" id="GO:0006227">
    <property type="term" value="P:dUDP biosynthetic process"/>
    <property type="evidence" value="ECO:0007669"/>
    <property type="project" value="TreeGrafter"/>
</dbReference>
<evidence type="ECO:0000256" key="6">
    <source>
        <dbReference type="ARBA" id="ARBA00022840"/>
    </source>
</evidence>
<reference evidence="10" key="1">
    <citation type="submission" date="2015-10" db="EMBL/GenBank/DDBJ databases">
        <authorList>
            <person name="Luecker S."/>
            <person name="Luecker S."/>
        </authorList>
    </citation>
    <scope>NUCLEOTIDE SEQUENCE [LARGE SCALE GENOMIC DNA]</scope>
</reference>
<dbReference type="HAMAP" id="MF_00165">
    <property type="entry name" value="Thymidylate_kinase"/>
    <property type="match status" value="1"/>
</dbReference>
<dbReference type="Gene3D" id="3.40.50.300">
    <property type="entry name" value="P-loop containing nucleotide triphosphate hydrolases"/>
    <property type="match status" value="1"/>
</dbReference>
<evidence type="ECO:0000256" key="5">
    <source>
        <dbReference type="ARBA" id="ARBA00022777"/>
    </source>
</evidence>
<accession>A0A0S4L2F2</accession>
<evidence type="ECO:0000313" key="10">
    <source>
        <dbReference type="Proteomes" id="UP000198736"/>
    </source>
</evidence>
<comment type="catalytic activity">
    <reaction evidence="7">
        <text>dTMP + ATP = dTDP + ADP</text>
        <dbReference type="Rhea" id="RHEA:13517"/>
        <dbReference type="ChEBI" id="CHEBI:30616"/>
        <dbReference type="ChEBI" id="CHEBI:58369"/>
        <dbReference type="ChEBI" id="CHEBI:63528"/>
        <dbReference type="ChEBI" id="CHEBI:456216"/>
        <dbReference type="EC" id="2.7.4.9"/>
    </reaction>
</comment>
<dbReference type="SUPFAM" id="SSF52540">
    <property type="entry name" value="P-loop containing nucleoside triphosphate hydrolases"/>
    <property type="match status" value="1"/>
</dbReference>
<dbReference type="EMBL" id="CZPZ01000001">
    <property type="protein sequence ID" value="CUS31375.1"/>
    <property type="molecule type" value="Genomic_DNA"/>
</dbReference>
<comment type="similarity">
    <text evidence="1 7">Belongs to the thymidylate kinase family.</text>
</comment>
<dbReference type="InterPro" id="IPR018094">
    <property type="entry name" value="Thymidylate_kinase"/>
</dbReference>
<dbReference type="PANTHER" id="PTHR10344:SF1">
    <property type="entry name" value="THYMIDYLATE KINASE"/>
    <property type="match status" value="1"/>
</dbReference>
<evidence type="ECO:0000313" key="9">
    <source>
        <dbReference type="EMBL" id="CUS31375.1"/>
    </source>
</evidence>
<dbReference type="EC" id="2.7.4.9" evidence="7"/>
<feature type="domain" description="Thymidylate kinase-like" evidence="8">
    <location>
        <begin position="21"/>
        <end position="161"/>
    </location>
</feature>
<dbReference type="InterPro" id="IPR039430">
    <property type="entry name" value="Thymidylate_kin-like_dom"/>
</dbReference>
<dbReference type="OrthoDB" id="9774907at2"/>
<evidence type="ECO:0000256" key="2">
    <source>
        <dbReference type="ARBA" id="ARBA00022679"/>
    </source>
</evidence>
<dbReference type="NCBIfam" id="TIGR00041">
    <property type="entry name" value="DTMP_kinase"/>
    <property type="match status" value="1"/>
</dbReference>
<dbReference type="RefSeq" id="WP_090893615.1">
    <property type="nucleotide sequence ID" value="NZ_CZPZ01000001.1"/>
</dbReference>
<keyword evidence="4 7" id="KW-0547">Nucleotide-binding</keyword>
<dbReference type="STRING" id="1742973.COMA2_10070"/>
<dbReference type="GO" id="GO:0006233">
    <property type="term" value="P:dTDP biosynthetic process"/>
    <property type="evidence" value="ECO:0007669"/>
    <property type="project" value="InterPro"/>
</dbReference>
<dbReference type="GO" id="GO:0006235">
    <property type="term" value="P:dTTP biosynthetic process"/>
    <property type="evidence" value="ECO:0007669"/>
    <property type="project" value="UniProtKB-UniRule"/>
</dbReference>
<keyword evidence="6 7" id="KW-0067">ATP-binding</keyword>
<keyword evidence="2 7" id="KW-0808">Transferase</keyword>
<dbReference type="GO" id="GO:0004798">
    <property type="term" value="F:dTMP kinase activity"/>
    <property type="evidence" value="ECO:0007669"/>
    <property type="project" value="UniProtKB-UniRule"/>
</dbReference>
<sequence length="249" mass="28783">MSEFHIHKTAPHPHPGKLIIVEGIDGSGKSTQLQLLHKWLESKGHKVFFTEWNSSELVKETTKRGKKSKSLTPTTFSLLHATDFASRLYHQILPPLKAGMIVLADRYIYTAFARDVVRGVANEWVRKLYAFAIRPDMAFYFSVPIEVAISRLLRGTRGQFKYYEAGMDMDLSPDVTESFRLFQSQILAEYGKIVDEYGLLTMDATLEIETQQEQMRALVEEALRGYKPRRGTYGRRTLFWRRFEVPRSE</sequence>
<dbReference type="CDD" id="cd01672">
    <property type="entry name" value="TMPK"/>
    <property type="match status" value="1"/>
</dbReference>
<dbReference type="GO" id="GO:0005737">
    <property type="term" value="C:cytoplasm"/>
    <property type="evidence" value="ECO:0007669"/>
    <property type="project" value="TreeGrafter"/>
</dbReference>
<dbReference type="AlphaFoldDB" id="A0A0S4L2F2"/>
<evidence type="ECO:0000256" key="3">
    <source>
        <dbReference type="ARBA" id="ARBA00022727"/>
    </source>
</evidence>
<dbReference type="InterPro" id="IPR027417">
    <property type="entry name" value="P-loop_NTPase"/>
</dbReference>
<keyword evidence="10" id="KW-1185">Reference proteome</keyword>
<dbReference type="Pfam" id="PF02223">
    <property type="entry name" value="Thymidylate_kin"/>
    <property type="match status" value="1"/>
</dbReference>
<evidence type="ECO:0000256" key="7">
    <source>
        <dbReference type="HAMAP-Rule" id="MF_00165"/>
    </source>
</evidence>
<gene>
    <name evidence="7 9" type="primary">tmk</name>
    <name evidence="9" type="ORF">COMA2_10070</name>
</gene>
<evidence type="ECO:0000259" key="8">
    <source>
        <dbReference type="Pfam" id="PF02223"/>
    </source>
</evidence>
<dbReference type="PANTHER" id="PTHR10344">
    <property type="entry name" value="THYMIDYLATE KINASE"/>
    <property type="match status" value="1"/>
</dbReference>
<dbReference type="GO" id="GO:0005524">
    <property type="term" value="F:ATP binding"/>
    <property type="evidence" value="ECO:0007669"/>
    <property type="project" value="UniProtKB-UniRule"/>
</dbReference>
<dbReference type="Proteomes" id="UP000198736">
    <property type="component" value="Unassembled WGS sequence"/>
</dbReference>
<comment type="function">
    <text evidence="7">Phosphorylation of dTMP to form dTDP in both de novo and salvage pathways of dTTP synthesis.</text>
</comment>
<feature type="binding site" evidence="7">
    <location>
        <begin position="23"/>
        <end position="30"/>
    </location>
    <ligand>
        <name>ATP</name>
        <dbReference type="ChEBI" id="CHEBI:30616"/>
    </ligand>
</feature>
<keyword evidence="3 7" id="KW-0545">Nucleotide biosynthesis</keyword>
<evidence type="ECO:0000256" key="1">
    <source>
        <dbReference type="ARBA" id="ARBA00009776"/>
    </source>
</evidence>
<evidence type="ECO:0000256" key="4">
    <source>
        <dbReference type="ARBA" id="ARBA00022741"/>
    </source>
</evidence>
<protein>
    <recommendedName>
        <fullName evidence="7">Thymidylate kinase</fullName>
        <ecNumber evidence="7">2.7.4.9</ecNumber>
    </recommendedName>
    <alternativeName>
        <fullName evidence="7">dTMP kinase</fullName>
    </alternativeName>
</protein>
<organism evidence="9 10">
    <name type="scientific">Candidatus Nitrospira nitrificans</name>
    <dbReference type="NCBI Taxonomy" id="1742973"/>
    <lineage>
        <taxon>Bacteria</taxon>
        <taxon>Pseudomonadati</taxon>
        <taxon>Nitrospirota</taxon>
        <taxon>Nitrospiria</taxon>
        <taxon>Nitrospirales</taxon>
        <taxon>Nitrospiraceae</taxon>
        <taxon>Nitrospira</taxon>
    </lineage>
</organism>
<name>A0A0S4L2F2_9BACT</name>
<proteinExistence type="inferred from homology"/>